<dbReference type="Proteomes" id="UP001296104">
    <property type="component" value="Unassembled WGS sequence"/>
</dbReference>
<evidence type="ECO:0000256" key="2">
    <source>
        <dbReference type="PROSITE-ProRule" id="PRU00176"/>
    </source>
</evidence>
<feature type="domain" description="RRM" evidence="4">
    <location>
        <begin position="202"/>
        <end position="279"/>
    </location>
</feature>
<dbReference type="GO" id="GO:1990904">
    <property type="term" value="C:ribonucleoprotein complex"/>
    <property type="evidence" value="ECO:0007669"/>
    <property type="project" value="TreeGrafter"/>
</dbReference>
<keyword evidence="6" id="KW-1185">Reference proteome</keyword>
<feature type="region of interest" description="Disordered" evidence="3">
    <location>
        <begin position="150"/>
        <end position="178"/>
    </location>
</feature>
<evidence type="ECO:0000256" key="1">
    <source>
        <dbReference type="ARBA" id="ARBA00022884"/>
    </source>
</evidence>
<evidence type="ECO:0000259" key="4">
    <source>
        <dbReference type="PROSITE" id="PS50102"/>
    </source>
</evidence>
<name>A0AAI8YWV3_9PEZI</name>
<dbReference type="InterPro" id="IPR035979">
    <property type="entry name" value="RBD_domain_sf"/>
</dbReference>
<dbReference type="GO" id="GO:0005737">
    <property type="term" value="C:cytoplasm"/>
    <property type="evidence" value="ECO:0007669"/>
    <property type="project" value="TreeGrafter"/>
</dbReference>
<dbReference type="InterPro" id="IPR000504">
    <property type="entry name" value="RRM_dom"/>
</dbReference>
<keyword evidence="1 2" id="KW-0694">RNA-binding</keyword>
<gene>
    <name evidence="5" type="ORF">LECACI_7A003468</name>
</gene>
<evidence type="ECO:0000256" key="3">
    <source>
        <dbReference type="SAM" id="MobiDB-lite"/>
    </source>
</evidence>
<proteinExistence type="predicted"/>
<dbReference type="CDD" id="cd00590">
    <property type="entry name" value="RRM_SF"/>
    <property type="match status" value="1"/>
</dbReference>
<evidence type="ECO:0000313" key="5">
    <source>
        <dbReference type="EMBL" id="CAK3963280.1"/>
    </source>
</evidence>
<organism evidence="5 6">
    <name type="scientific">Lecanosticta acicola</name>
    <dbReference type="NCBI Taxonomy" id="111012"/>
    <lineage>
        <taxon>Eukaryota</taxon>
        <taxon>Fungi</taxon>
        <taxon>Dikarya</taxon>
        <taxon>Ascomycota</taxon>
        <taxon>Pezizomycotina</taxon>
        <taxon>Dothideomycetes</taxon>
        <taxon>Dothideomycetidae</taxon>
        <taxon>Mycosphaerellales</taxon>
        <taxon>Mycosphaerellaceae</taxon>
        <taxon>Lecanosticta</taxon>
    </lineage>
</organism>
<dbReference type="PANTHER" id="PTHR23003:SF3">
    <property type="entry name" value="FI21236P1-RELATED"/>
    <property type="match status" value="1"/>
</dbReference>
<dbReference type="GO" id="GO:0003729">
    <property type="term" value="F:mRNA binding"/>
    <property type="evidence" value="ECO:0007669"/>
    <property type="project" value="TreeGrafter"/>
</dbReference>
<sequence length="328" mass="35982">MAVLPPGHPQGKGYARVQRVDEAYKLYNYLTENIVDNRNLRVHLWDISNFPAVFVRCNCGNSQSHPPSESIARMAVGPGWQTFNAMSPMPIPQPSAYVNAAVAMPPPMSMPLPVQANEQQIIAAMQRLQLNPQNPNHRAQFAQVVNAHFAQESQPPPQARPPPPMSHTSPPPLPPQAYPLYITNTTGAPVNAAHGLIQTEARGIFISNLSFKSTEGEIEQYFSKPGKIVKIDLQKDANGKSKGNATIQYATAEAAQDAVRMYHRREFMKMVLKVRADRERTAINAPAQQAKGGAQQQKVGRRGEEPTIVNGSQAPRKDSAISGLPFKS</sequence>
<dbReference type="GO" id="GO:0005634">
    <property type="term" value="C:nucleus"/>
    <property type="evidence" value="ECO:0007669"/>
    <property type="project" value="TreeGrafter"/>
</dbReference>
<feature type="region of interest" description="Disordered" evidence="3">
    <location>
        <begin position="282"/>
        <end position="328"/>
    </location>
</feature>
<reference evidence="5" key="1">
    <citation type="submission" date="2023-11" db="EMBL/GenBank/DDBJ databases">
        <authorList>
            <person name="Alioto T."/>
            <person name="Alioto T."/>
            <person name="Gomez Garrido J."/>
        </authorList>
    </citation>
    <scope>NUCLEOTIDE SEQUENCE</scope>
</reference>
<dbReference type="EMBL" id="CAVMBE010000017">
    <property type="protein sequence ID" value="CAK3963280.1"/>
    <property type="molecule type" value="Genomic_DNA"/>
</dbReference>
<dbReference type="PANTHER" id="PTHR23003">
    <property type="entry name" value="RNA RECOGNITION MOTIF RRM DOMAIN CONTAINING PROTEIN"/>
    <property type="match status" value="1"/>
</dbReference>
<dbReference type="InterPro" id="IPR012677">
    <property type="entry name" value="Nucleotide-bd_a/b_plait_sf"/>
</dbReference>
<dbReference type="SUPFAM" id="SSF54928">
    <property type="entry name" value="RNA-binding domain, RBD"/>
    <property type="match status" value="1"/>
</dbReference>
<evidence type="ECO:0000313" key="6">
    <source>
        <dbReference type="Proteomes" id="UP001296104"/>
    </source>
</evidence>
<dbReference type="AlphaFoldDB" id="A0AAI8YWV3"/>
<dbReference type="SMART" id="SM00360">
    <property type="entry name" value="RRM"/>
    <property type="match status" value="1"/>
</dbReference>
<feature type="compositionally biased region" description="Low complexity" evidence="3">
    <location>
        <begin position="287"/>
        <end position="298"/>
    </location>
</feature>
<dbReference type="InterPro" id="IPR050374">
    <property type="entry name" value="RRT5_SRSF_SR"/>
</dbReference>
<dbReference type="Gene3D" id="3.30.70.330">
    <property type="match status" value="1"/>
</dbReference>
<comment type="caution">
    <text evidence="5">The sequence shown here is derived from an EMBL/GenBank/DDBJ whole genome shotgun (WGS) entry which is preliminary data.</text>
</comment>
<dbReference type="Pfam" id="PF00076">
    <property type="entry name" value="RRM_1"/>
    <property type="match status" value="1"/>
</dbReference>
<feature type="compositionally biased region" description="Pro residues" evidence="3">
    <location>
        <begin position="154"/>
        <end position="177"/>
    </location>
</feature>
<accession>A0AAI8YWV3</accession>
<protein>
    <submittedName>
        <fullName evidence="5">RNA-binding domain-containing</fullName>
    </submittedName>
</protein>
<dbReference type="PROSITE" id="PS50102">
    <property type="entry name" value="RRM"/>
    <property type="match status" value="1"/>
</dbReference>